<evidence type="ECO:0000256" key="1">
    <source>
        <dbReference type="ARBA" id="ARBA00007274"/>
    </source>
</evidence>
<sequence>MEEILKPLNAANSSMLAGGASFSRADRIRRQLWVITWALLAAWTPAPLHRWRCFLLRAFGARIGKGVLVYGCVRVWYPANLTVGDNACLGRRVTCYNQGDITIGARAIISQGAHLCASSHDVSDRHFQLTLRPIQIDADAWVAADAFVGPGVNIGEGAVLAARGVAFTDLDAWTIYRGNPAQPIKARKWRN</sequence>
<proteinExistence type="inferred from homology"/>
<dbReference type="PANTHER" id="PTHR23416:SF23">
    <property type="entry name" value="ACETYLTRANSFERASE C18B11.09C-RELATED"/>
    <property type="match status" value="1"/>
</dbReference>
<keyword evidence="2" id="KW-0808">Transferase</keyword>
<evidence type="ECO:0000313" key="4">
    <source>
        <dbReference type="Proteomes" id="UP000753724"/>
    </source>
</evidence>
<evidence type="ECO:0000256" key="2">
    <source>
        <dbReference type="ARBA" id="ARBA00022679"/>
    </source>
</evidence>
<dbReference type="SUPFAM" id="SSF51161">
    <property type="entry name" value="Trimeric LpxA-like enzymes"/>
    <property type="match status" value="1"/>
</dbReference>
<dbReference type="Gene3D" id="2.160.10.10">
    <property type="entry name" value="Hexapeptide repeat proteins"/>
    <property type="match status" value="1"/>
</dbReference>
<keyword evidence="4" id="KW-1185">Reference proteome</keyword>
<gene>
    <name evidence="3" type="ORF">GTZ99_13915</name>
</gene>
<comment type="similarity">
    <text evidence="1">Belongs to the transferase hexapeptide repeat family.</text>
</comment>
<name>A0ABW9XGH3_9SPHN</name>
<dbReference type="RefSeq" id="WP_161719861.1">
    <property type="nucleotide sequence ID" value="NZ_JAAAPO010000005.1"/>
</dbReference>
<accession>A0ABW9XGH3</accession>
<dbReference type="CDD" id="cd05825">
    <property type="entry name" value="LbH_wcaF_like"/>
    <property type="match status" value="1"/>
</dbReference>
<dbReference type="InterPro" id="IPR011004">
    <property type="entry name" value="Trimer_LpxA-like_sf"/>
</dbReference>
<reference evidence="4" key="1">
    <citation type="submission" date="2020-01" db="EMBL/GenBank/DDBJ databases">
        <title>Sphingomonas sp. strain CSW-10.</title>
        <authorList>
            <person name="Chen W.-M."/>
        </authorList>
    </citation>
    <scope>NUCLEOTIDE SEQUENCE [LARGE SCALE GENOMIC DNA]</scope>
    <source>
        <strain evidence="4">FSY-8</strain>
    </source>
</reference>
<dbReference type="PANTHER" id="PTHR23416">
    <property type="entry name" value="SIALIC ACID SYNTHASE-RELATED"/>
    <property type="match status" value="1"/>
</dbReference>
<dbReference type="EMBL" id="JAAAPO010000005">
    <property type="protein sequence ID" value="NBC37647.1"/>
    <property type="molecule type" value="Genomic_DNA"/>
</dbReference>
<dbReference type="Proteomes" id="UP000753724">
    <property type="component" value="Unassembled WGS sequence"/>
</dbReference>
<protein>
    <submittedName>
        <fullName evidence="3">Colanic acid biosynthesis acetyltransferase</fullName>
    </submittedName>
</protein>
<dbReference type="InterPro" id="IPR051159">
    <property type="entry name" value="Hexapeptide_acetyltransf"/>
</dbReference>
<evidence type="ECO:0000313" key="3">
    <source>
        <dbReference type="EMBL" id="NBC37647.1"/>
    </source>
</evidence>
<comment type="caution">
    <text evidence="3">The sequence shown here is derived from an EMBL/GenBank/DDBJ whole genome shotgun (WGS) entry which is preliminary data.</text>
</comment>
<organism evidence="3 4">
    <name type="scientific">Novosphingobium ovatum</name>
    <dbReference type="NCBI Taxonomy" id="1908523"/>
    <lineage>
        <taxon>Bacteria</taxon>
        <taxon>Pseudomonadati</taxon>
        <taxon>Pseudomonadota</taxon>
        <taxon>Alphaproteobacteria</taxon>
        <taxon>Sphingomonadales</taxon>
        <taxon>Sphingomonadaceae</taxon>
        <taxon>Novosphingobium</taxon>
    </lineage>
</organism>